<dbReference type="PANTHER" id="PTHR47683">
    <property type="entry name" value="PSEUDOURIDINE SYNTHASE FAMILY PROTEIN-RELATED"/>
    <property type="match status" value="1"/>
</dbReference>
<dbReference type="Gene3D" id="3.30.70.1560">
    <property type="entry name" value="Alpha-L RNA-binding motif"/>
    <property type="match status" value="1"/>
</dbReference>
<dbReference type="AlphaFoldDB" id="A0A7W8G6J0"/>
<dbReference type="GO" id="GO:0140098">
    <property type="term" value="F:catalytic activity, acting on RNA"/>
    <property type="evidence" value="ECO:0007669"/>
    <property type="project" value="UniProtKB-ARBA"/>
</dbReference>
<dbReference type="InterPro" id="IPR042092">
    <property type="entry name" value="PsdUridine_s_RsuA/RluB/E/F_cat"/>
</dbReference>
<keyword evidence="3 4" id="KW-0413">Isomerase</keyword>
<dbReference type="PROSITE" id="PS01149">
    <property type="entry name" value="PSI_RSU"/>
    <property type="match status" value="1"/>
</dbReference>
<dbReference type="GO" id="GO:0001522">
    <property type="term" value="P:pseudouridine synthesis"/>
    <property type="evidence" value="ECO:0007669"/>
    <property type="project" value="InterPro"/>
</dbReference>
<dbReference type="InterPro" id="IPR020103">
    <property type="entry name" value="PsdUridine_synth_cat_dom_sf"/>
</dbReference>
<organism evidence="6 7">
    <name type="scientific">Treponema ruminis</name>
    <dbReference type="NCBI Taxonomy" id="744515"/>
    <lineage>
        <taxon>Bacteria</taxon>
        <taxon>Pseudomonadati</taxon>
        <taxon>Spirochaetota</taxon>
        <taxon>Spirochaetia</taxon>
        <taxon>Spirochaetales</taxon>
        <taxon>Treponemataceae</taxon>
        <taxon>Treponema</taxon>
    </lineage>
</organism>
<evidence type="ECO:0000259" key="5">
    <source>
        <dbReference type="Pfam" id="PF00849"/>
    </source>
</evidence>
<dbReference type="InterPro" id="IPR006145">
    <property type="entry name" value="PsdUridine_synth_RsuA/RluA"/>
</dbReference>
<dbReference type="Gene3D" id="3.30.70.580">
    <property type="entry name" value="Pseudouridine synthase I, catalytic domain, N-terminal subdomain"/>
    <property type="match status" value="1"/>
</dbReference>
<dbReference type="Proteomes" id="UP000518887">
    <property type="component" value="Unassembled WGS sequence"/>
</dbReference>
<keyword evidence="7" id="KW-1185">Reference proteome</keyword>
<feature type="domain" description="Pseudouridine synthase RsuA/RluA-like" evidence="5">
    <location>
        <begin position="11"/>
        <end position="153"/>
    </location>
</feature>
<evidence type="ECO:0000256" key="4">
    <source>
        <dbReference type="RuleBase" id="RU003887"/>
    </source>
</evidence>
<evidence type="ECO:0000256" key="2">
    <source>
        <dbReference type="ARBA" id="ARBA00022884"/>
    </source>
</evidence>
<dbReference type="InterPro" id="IPR020094">
    <property type="entry name" value="TruA/RsuA/RluB/E/F_N"/>
</dbReference>
<protein>
    <recommendedName>
        <fullName evidence="4">Pseudouridine synthase</fullName>
        <ecNumber evidence="4">5.4.99.-</ecNumber>
    </recommendedName>
</protein>
<dbReference type="Pfam" id="PF00849">
    <property type="entry name" value="PseudoU_synth_2"/>
    <property type="match status" value="1"/>
</dbReference>
<keyword evidence="2" id="KW-0694">RNA-binding</keyword>
<dbReference type="EC" id="5.4.99.-" evidence="4"/>
<dbReference type="EMBL" id="JACHFQ010000001">
    <property type="protein sequence ID" value="MBB5224769.1"/>
    <property type="molecule type" value="Genomic_DNA"/>
</dbReference>
<dbReference type="GO" id="GO:0003723">
    <property type="term" value="F:RNA binding"/>
    <property type="evidence" value="ECO:0007669"/>
    <property type="project" value="UniProtKB-KW"/>
</dbReference>
<comment type="similarity">
    <text evidence="1 4">Belongs to the pseudouridine synthase RsuA family.</text>
</comment>
<dbReference type="NCBIfam" id="TIGR00093">
    <property type="entry name" value="pseudouridine synthase"/>
    <property type="match status" value="1"/>
</dbReference>
<gene>
    <name evidence="6" type="ORF">HNP76_000109</name>
</gene>
<dbReference type="RefSeq" id="WP_184656387.1">
    <property type="nucleotide sequence ID" value="NZ_JACHFQ010000001.1"/>
</dbReference>
<evidence type="ECO:0000256" key="1">
    <source>
        <dbReference type="ARBA" id="ARBA00008348"/>
    </source>
</evidence>
<dbReference type="SUPFAM" id="SSF55120">
    <property type="entry name" value="Pseudouridine synthase"/>
    <property type="match status" value="1"/>
</dbReference>
<reference evidence="6 7" key="1">
    <citation type="submission" date="2020-08" db="EMBL/GenBank/DDBJ databases">
        <title>Genomic Encyclopedia of Type Strains, Phase IV (KMG-IV): sequencing the most valuable type-strain genomes for metagenomic binning, comparative biology and taxonomic classification.</title>
        <authorList>
            <person name="Goeker M."/>
        </authorList>
    </citation>
    <scope>NUCLEOTIDE SEQUENCE [LARGE SCALE GENOMIC DNA]</scope>
    <source>
        <strain evidence="6 7">DSM 103462</strain>
    </source>
</reference>
<evidence type="ECO:0000256" key="3">
    <source>
        <dbReference type="ARBA" id="ARBA00023235"/>
    </source>
</evidence>
<evidence type="ECO:0000313" key="7">
    <source>
        <dbReference type="Proteomes" id="UP000518887"/>
    </source>
</evidence>
<dbReference type="GO" id="GO:0009982">
    <property type="term" value="F:pseudouridine synthase activity"/>
    <property type="evidence" value="ECO:0007669"/>
    <property type="project" value="InterPro"/>
</dbReference>
<dbReference type="PANTHER" id="PTHR47683:SF4">
    <property type="entry name" value="PSEUDOURIDINE SYNTHASE"/>
    <property type="match status" value="1"/>
</dbReference>
<dbReference type="InterPro" id="IPR050343">
    <property type="entry name" value="RsuA_PseudoU_synthase"/>
</dbReference>
<evidence type="ECO:0000313" key="6">
    <source>
        <dbReference type="EMBL" id="MBB5224769.1"/>
    </source>
</evidence>
<sequence length="214" mass="24584">MRYKKVPSEYYYFLMNKAAGEVCSTVSDSHRTVYEHFSPDQLISNGAKLHSVGRLDCDTEGLLLFTNDGKLSDYLTRPENKIEKTYFVRLKNLVTEIQQKEYCQKAGQGLTLPPEKKSPEQKSSGAQIHWLSPSECQITLTEGKFHEVKRIFRAMENEVIYLKRIRFAGLDLDKNLKPGESRPLYESEICDLKITTRLDFQVPLHGALFPSSRT</sequence>
<dbReference type="GO" id="GO:0006364">
    <property type="term" value="P:rRNA processing"/>
    <property type="evidence" value="ECO:0007669"/>
    <property type="project" value="UniProtKB-ARBA"/>
</dbReference>
<name>A0A7W8G6J0_9SPIR</name>
<accession>A0A7W8G6J0</accession>
<dbReference type="InterPro" id="IPR018496">
    <property type="entry name" value="PsdUridine_synth_RsuA/RluB_CS"/>
</dbReference>
<proteinExistence type="inferred from homology"/>
<dbReference type="InterPro" id="IPR000748">
    <property type="entry name" value="PsdUridine_synth_RsuA/RluB/E/F"/>
</dbReference>
<comment type="caution">
    <text evidence="6">The sequence shown here is derived from an EMBL/GenBank/DDBJ whole genome shotgun (WGS) entry which is preliminary data.</text>
</comment>